<organism evidence="8 9">
    <name type="scientific">Clostridium thailandense</name>
    <dbReference type="NCBI Taxonomy" id="2794346"/>
    <lineage>
        <taxon>Bacteria</taxon>
        <taxon>Bacillati</taxon>
        <taxon>Bacillota</taxon>
        <taxon>Clostridia</taxon>
        <taxon>Eubacteriales</taxon>
        <taxon>Clostridiaceae</taxon>
        <taxon>Clostridium</taxon>
    </lineage>
</organism>
<dbReference type="CDD" id="cd00082">
    <property type="entry name" value="HisKA"/>
    <property type="match status" value="1"/>
</dbReference>
<dbReference type="AlphaFoldDB" id="A0A949U0X7"/>
<evidence type="ECO:0000256" key="3">
    <source>
        <dbReference type="ARBA" id="ARBA00023012"/>
    </source>
</evidence>
<comment type="similarity">
    <text evidence="1">In the N-terminal section; belongs to the phytochrome family.</text>
</comment>
<dbReference type="PANTHER" id="PTHR45339">
    <property type="entry name" value="HYBRID SIGNAL TRANSDUCTION HISTIDINE KINASE J"/>
    <property type="match status" value="1"/>
</dbReference>
<keyword evidence="2 5" id="KW-0597">Phosphoprotein</keyword>
<reference evidence="8" key="1">
    <citation type="submission" date="2020-12" db="EMBL/GenBank/DDBJ databases">
        <title>Clostridium thailandense sp. nov., a novel acetogenic bacterium isolated from peat land soil in Thailand.</title>
        <authorList>
            <person name="Chaikitkaew S."/>
            <person name="Birkeland N.K."/>
        </authorList>
    </citation>
    <scope>NUCLEOTIDE SEQUENCE</scope>
    <source>
        <strain evidence="8">PL3</strain>
    </source>
</reference>
<evidence type="ECO:0000259" key="6">
    <source>
        <dbReference type="PROSITE" id="PS50109"/>
    </source>
</evidence>
<dbReference type="FunFam" id="3.30.565.10:FF:000010">
    <property type="entry name" value="Sensor histidine kinase RcsC"/>
    <property type="match status" value="1"/>
</dbReference>
<keyword evidence="3" id="KW-0902">Two-component regulatory system</keyword>
<dbReference type="GO" id="GO:0000155">
    <property type="term" value="F:phosphorelay sensor kinase activity"/>
    <property type="evidence" value="ECO:0007669"/>
    <property type="project" value="InterPro"/>
</dbReference>
<evidence type="ECO:0000313" key="9">
    <source>
        <dbReference type="Proteomes" id="UP000694308"/>
    </source>
</evidence>
<protein>
    <recommendedName>
        <fullName evidence="4">Circadian input-output histidine kinase CikA</fullName>
    </recommendedName>
</protein>
<dbReference type="PROSITE" id="PS50110">
    <property type="entry name" value="RESPONSE_REGULATORY"/>
    <property type="match status" value="1"/>
</dbReference>
<feature type="domain" description="Histidine kinase" evidence="6">
    <location>
        <begin position="64"/>
        <end position="286"/>
    </location>
</feature>
<accession>A0A949U0X7</accession>
<dbReference type="CDD" id="cd17546">
    <property type="entry name" value="REC_hyHK_CKI1_RcsC-like"/>
    <property type="match status" value="1"/>
</dbReference>
<dbReference type="PROSITE" id="PS50109">
    <property type="entry name" value="HIS_KIN"/>
    <property type="match status" value="1"/>
</dbReference>
<dbReference type="InterPro" id="IPR003594">
    <property type="entry name" value="HATPase_dom"/>
</dbReference>
<dbReference type="InterPro" id="IPR001789">
    <property type="entry name" value="Sig_transdc_resp-reg_receiver"/>
</dbReference>
<name>A0A949U0X7_9CLOT</name>
<comment type="caution">
    <text evidence="8">The sequence shown here is derived from an EMBL/GenBank/DDBJ whole genome shotgun (WGS) entry which is preliminary data.</text>
</comment>
<dbReference type="SMART" id="SM00448">
    <property type="entry name" value="REC"/>
    <property type="match status" value="1"/>
</dbReference>
<dbReference type="Pfam" id="PF00072">
    <property type="entry name" value="Response_reg"/>
    <property type="match status" value="1"/>
</dbReference>
<dbReference type="Proteomes" id="UP000694308">
    <property type="component" value="Unassembled WGS sequence"/>
</dbReference>
<dbReference type="Pfam" id="PF02518">
    <property type="entry name" value="HATPase_c"/>
    <property type="match status" value="1"/>
</dbReference>
<evidence type="ECO:0000256" key="2">
    <source>
        <dbReference type="ARBA" id="ARBA00022553"/>
    </source>
</evidence>
<evidence type="ECO:0000256" key="5">
    <source>
        <dbReference type="PROSITE-ProRule" id="PRU00169"/>
    </source>
</evidence>
<dbReference type="SMART" id="SM00388">
    <property type="entry name" value="HisKA"/>
    <property type="match status" value="1"/>
</dbReference>
<dbReference type="InterPro" id="IPR003661">
    <property type="entry name" value="HisK_dim/P_dom"/>
</dbReference>
<keyword evidence="9" id="KW-1185">Reference proteome</keyword>
<evidence type="ECO:0000256" key="1">
    <source>
        <dbReference type="ARBA" id="ARBA00006402"/>
    </source>
</evidence>
<feature type="modified residue" description="4-aspartylphosphate" evidence="5">
    <location>
        <position position="363"/>
    </location>
</feature>
<evidence type="ECO:0000259" key="7">
    <source>
        <dbReference type="PROSITE" id="PS50110"/>
    </source>
</evidence>
<dbReference type="PANTHER" id="PTHR45339:SF1">
    <property type="entry name" value="HYBRID SIGNAL TRANSDUCTION HISTIDINE KINASE J"/>
    <property type="match status" value="1"/>
</dbReference>
<dbReference type="InterPro" id="IPR005467">
    <property type="entry name" value="His_kinase_dom"/>
</dbReference>
<evidence type="ECO:0000313" key="8">
    <source>
        <dbReference type="EMBL" id="MBV7274244.1"/>
    </source>
</evidence>
<sequence>MLTNNGPKYFKIKITILDNIQDGFDGRIITLNDVTEYRVEIDNLKKEKESIEIDNKTKSDFLSNISHEIRTSVNGIIGMTDLTLMSNLKSDQRENLSLVKSSALNLLDMTNSILDFSKIQAGKMKIDNAEFNFKELIDEIVRLSTIKALEYKLEFKAKMDESIPDTLVGDSIRIKQILDSLIDNSIKFTKYGTIALTIEKLESIDKKINLKLSIKDTGIGIDKKDISKLFKGFSQIDNKDYTKKSLGTGLGLCICKGLVEMMGGKIEVRSRKDVGSVFSFNILLERGKKYSNTNIVNDKKPKVLVNNSISRRLNILIVEDDKASQMVIYNLFKKNGHICEIADNGQEALNLIENKQYDLVFMDIQMPVLDGLQATKIIRKSEENSNKHTPIIALTAYALKEDKEKFLSAGMDNYISKPFNMSELLKVVNSTIKKDDNNNTFLGSKQNDIDGDSLFLHLL</sequence>
<proteinExistence type="inferred from homology"/>
<dbReference type="EMBL" id="JAEEGC010000071">
    <property type="protein sequence ID" value="MBV7274244.1"/>
    <property type="molecule type" value="Genomic_DNA"/>
</dbReference>
<dbReference type="Pfam" id="PF00512">
    <property type="entry name" value="HisKA"/>
    <property type="match status" value="1"/>
</dbReference>
<dbReference type="SMART" id="SM00387">
    <property type="entry name" value="HATPase_c"/>
    <property type="match status" value="1"/>
</dbReference>
<evidence type="ECO:0000256" key="4">
    <source>
        <dbReference type="ARBA" id="ARBA00074306"/>
    </source>
</evidence>
<dbReference type="CDD" id="cd16922">
    <property type="entry name" value="HATPase_EvgS-ArcB-TorS-like"/>
    <property type="match status" value="1"/>
</dbReference>
<gene>
    <name evidence="8" type="ORF">I6U48_15165</name>
</gene>
<feature type="domain" description="Response regulatory" evidence="7">
    <location>
        <begin position="314"/>
        <end position="432"/>
    </location>
</feature>